<dbReference type="Proteomes" id="UP000612456">
    <property type="component" value="Unassembled WGS sequence"/>
</dbReference>
<dbReference type="SMART" id="SM00564">
    <property type="entry name" value="PQQ"/>
    <property type="match status" value="4"/>
</dbReference>
<organism evidence="3 4">
    <name type="scientific">Paenibacillus nasutitermitis</name>
    <dbReference type="NCBI Taxonomy" id="1652958"/>
    <lineage>
        <taxon>Bacteria</taxon>
        <taxon>Bacillati</taxon>
        <taxon>Bacillota</taxon>
        <taxon>Bacilli</taxon>
        <taxon>Bacillales</taxon>
        <taxon>Paenibacillaceae</taxon>
        <taxon>Paenibacillus</taxon>
    </lineage>
</organism>
<dbReference type="InterPro" id="IPR002372">
    <property type="entry name" value="PQQ_rpt_dom"/>
</dbReference>
<dbReference type="RefSeq" id="WP_188990655.1">
    <property type="nucleotide sequence ID" value="NZ_BMHP01000001.1"/>
</dbReference>
<name>A0A916YT09_9BACL</name>
<feature type="domain" description="Pyrrolo-quinoline quinone repeat" evidence="2">
    <location>
        <begin position="156"/>
        <end position="376"/>
    </location>
</feature>
<keyword evidence="4" id="KW-1185">Reference proteome</keyword>
<feature type="chain" id="PRO_5036735860" description="Pyrrolo-quinoline quinone repeat domain-containing protein" evidence="1">
    <location>
        <begin position="35"/>
        <end position="457"/>
    </location>
</feature>
<gene>
    <name evidence="3" type="ORF">GCM10010911_15500</name>
</gene>
<evidence type="ECO:0000256" key="1">
    <source>
        <dbReference type="SAM" id="SignalP"/>
    </source>
</evidence>
<dbReference type="AlphaFoldDB" id="A0A916YT09"/>
<reference evidence="3" key="2">
    <citation type="submission" date="2020-09" db="EMBL/GenBank/DDBJ databases">
        <authorList>
            <person name="Sun Q."/>
            <person name="Zhou Y."/>
        </authorList>
    </citation>
    <scope>NUCLEOTIDE SEQUENCE</scope>
    <source>
        <strain evidence="3">CGMCC 1.15178</strain>
    </source>
</reference>
<dbReference type="PANTHER" id="PTHR34512">
    <property type="entry name" value="CELL SURFACE PROTEIN"/>
    <property type="match status" value="1"/>
</dbReference>
<dbReference type="EMBL" id="BMHP01000001">
    <property type="protein sequence ID" value="GGD58582.1"/>
    <property type="molecule type" value="Genomic_DNA"/>
</dbReference>
<evidence type="ECO:0000313" key="3">
    <source>
        <dbReference type="EMBL" id="GGD58582.1"/>
    </source>
</evidence>
<proteinExistence type="predicted"/>
<comment type="caution">
    <text evidence="3">The sequence shown here is derived from an EMBL/GenBank/DDBJ whole genome shotgun (WGS) entry which is preliminary data.</text>
</comment>
<dbReference type="Pfam" id="PF13360">
    <property type="entry name" value="PQQ_2"/>
    <property type="match status" value="1"/>
</dbReference>
<sequence>MLTNSSTSFKKIAMLSVTAALLASGLTGTSAVHAEKPVINSSTPIYGAVSAPAVKPLWSVPLAKFDQYGMSVTSALAEDGRVFALVAGGKLAAYDGTSGKNLWKYGAGLKPVLAYDQKVVYGLSKDGAILAIKDNGNKKWAADIHADKADSIQPIGDTIYVTQNLTLFALERETGKLRWKKTETDGSYSSGLTDILVSDGVVLRSYNVQGALSSNQINAYDVKTGKQLWTSFRQQSPLVVKEGLVYSVMDLFMIGEEDSVKKSLHIAVINLKTGVKKGERVYKWTAQPEVIGQYQFGGAHGSAFLDGEDLYIYQDQAVAKYNFSAYSKDGKAIQRWNAPNPRDYQPLYNVHEGRLLYQNLHDRSILALKTINGQTIQFPAGIQPVQTDLYGNGLFVARADGTLDAYDFTASKPVFSVKTGFRDFNPTLKSGNMIYIRSGGILSAVKLPVGMAASIGK</sequence>
<reference evidence="3" key="1">
    <citation type="journal article" date="2014" name="Int. J. Syst. Evol. Microbiol.">
        <title>Complete genome sequence of Corynebacterium casei LMG S-19264T (=DSM 44701T), isolated from a smear-ripened cheese.</title>
        <authorList>
            <consortium name="US DOE Joint Genome Institute (JGI-PGF)"/>
            <person name="Walter F."/>
            <person name="Albersmeier A."/>
            <person name="Kalinowski J."/>
            <person name="Ruckert C."/>
        </authorList>
    </citation>
    <scope>NUCLEOTIDE SEQUENCE</scope>
    <source>
        <strain evidence="3">CGMCC 1.15178</strain>
    </source>
</reference>
<evidence type="ECO:0000313" key="4">
    <source>
        <dbReference type="Proteomes" id="UP000612456"/>
    </source>
</evidence>
<dbReference type="InterPro" id="IPR015943">
    <property type="entry name" value="WD40/YVTN_repeat-like_dom_sf"/>
</dbReference>
<keyword evidence="1" id="KW-0732">Signal</keyword>
<dbReference type="InterPro" id="IPR018391">
    <property type="entry name" value="PQQ_b-propeller_rpt"/>
</dbReference>
<dbReference type="Gene3D" id="2.130.10.10">
    <property type="entry name" value="YVTN repeat-like/Quinoprotein amine dehydrogenase"/>
    <property type="match status" value="1"/>
</dbReference>
<dbReference type="SUPFAM" id="SSF50998">
    <property type="entry name" value="Quinoprotein alcohol dehydrogenase-like"/>
    <property type="match status" value="1"/>
</dbReference>
<dbReference type="PANTHER" id="PTHR34512:SF30">
    <property type="entry name" value="OUTER MEMBRANE PROTEIN ASSEMBLY FACTOR BAMB"/>
    <property type="match status" value="1"/>
</dbReference>
<evidence type="ECO:0000259" key="2">
    <source>
        <dbReference type="Pfam" id="PF13360"/>
    </source>
</evidence>
<protein>
    <recommendedName>
        <fullName evidence="2">Pyrrolo-quinoline quinone repeat domain-containing protein</fullName>
    </recommendedName>
</protein>
<accession>A0A916YT09</accession>
<dbReference type="InterPro" id="IPR011047">
    <property type="entry name" value="Quinoprotein_ADH-like_sf"/>
</dbReference>
<feature type="signal peptide" evidence="1">
    <location>
        <begin position="1"/>
        <end position="34"/>
    </location>
</feature>